<evidence type="ECO:0000313" key="4">
    <source>
        <dbReference type="Proteomes" id="UP001501759"/>
    </source>
</evidence>
<keyword evidence="2" id="KW-0732">Signal</keyword>
<protein>
    <recommendedName>
        <fullName evidence="5">DUF732 domain-containing protein</fullName>
    </recommendedName>
</protein>
<organism evidence="3 4">
    <name type="scientific">Streptomyces siamensis</name>
    <dbReference type="NCBI Taxonomy" id="1274986"/>
    <lineage>
        <taxon>Bacteria</taxon>
        <taxon>Bacillati</taxon>
        <taxon>Actinomycetota</taxon>
        <taxon>Actinomycetes</taxon>
        <taxon>Kitasatosporales</taxon>
        <taxon>Streptomycetaceae</taxon>
        <taxon>Streptomyces</taxon>
    </lineage>
</organism>
<gene>
    <name evidence="3" type="ORF">GCM10023335_12500</name>
</gene>
<dbReference type="RefSeq" id="WP_345642414.1">
    <property type="nucleotide sequence ID" value="NZ_BAABKB010000002.1"/>
</dbReference>
<evidence type="ECO:0000256" key="2">
    <source>
        <dbReference type="SAM" id="SignalP"/>
    </source>
</evidence>
<proteinExistence type="predicted"/>
<sequence length="137" mass="13919">MRTRITIAAVTAALAITLVGCSSSDDGSDAKTKPTKASSPKASKPVDNSDAEKAAGIPPKPDAAKRAALLRALRAVNPAIVTDEDKAVDNARNQCSTISGGGNADMTAKARFSTSDHEVTDAEAKAINAALKGTLCP</sequence>
<feature type="signal peptide" evidence="2">
    <location>
        <begin position="1"/>
        <end position="24"/>
    </location>
</feature>
<name>A0ABP9IKT6_9ACTN</name>
<accession>A0ABP9IKT6</accession>
<keyword evidence="4" id="KW-1185">Reference proteome</keyword>
<feature type="region of interest" description="Disordered" evidence="1">
    <location>
        <begin position="21"/>
        <end position="60"/>
    </location>
</feature>
<dbReference type="PROSITE" id="PS51257">
    <property type="entry name" value="PROKAR_LIPOPROTEIN"/>
    <property type="match status" value="1"/>
</dbReference>
<feature type="chain" id="PRO_5046027335" description="DUF732 domain-containing protein" evidence="2">
    <location>
        <begin position="25"/>
        <end position="137"/>
    </location>
</feature>
<dbReference type="Proteomes" id="UP001501759">
    <property type="component" value="Unassembled WGS sequence"/>
</dbReference>
<evidence type="ECO:0000256" key="1">
    <source>
        <dbReference type="SAM" id="MobiDB-lite"/>
    </source>
</evidence>
<evidence type="ECO:0008006" key="5">
    <source>
        <dbReference type="Google" id="ProtNLM"/>
    </source>
</evidence>
<evidence type="ECO:0000313" key="3">
    <source>
        <dbReference type="EMBL" id="GAA4999537.1"/>
    </source>
</evidence>
<feature type="compositionally biased region" description="Low complexity" evidence="1">
    <location>
        <begin position="35"/>
        <end position="45"/>
    </location>
</feature>
<comment type="caution">
    <text evidence="3">The sequence shown here is derived from an EMBL/GenBank/DDBJ whole genome shotgun (WGS) entry which is preliminary data.</text>
</comment>
<reference evidence="4" key="1">
    <citation type="journal article" date="2019" name="Int. J. Syst. Evol. Microbiol.">
        <title>The Global Catalogue of Microorganisms (GCM) 10K type strain sequencing project: providing services to taxonomists for standard genome sequencing and annotation.</title>
        <authorList>
            <consortium name="The Broad Institute Genomics Platform"/>
            <consortium name="The Broad Institute Genome Sequencing Center for Infectious Disease"/>
            <person name="Wu L."/>
            <person name="Ma J."/>
        </authorList>
    </citation>
    <scope>NUCLEOTIDE SEQUENCE [LARGE SCALE GENOMIC DNA]</scope>
    <source>
        <strain evidence="4">JCM 18409</strain>
    </source>
</reference>
<dbReference type="EMBL" id="BAABKB010000002">
    <property type="protein sequence ID" value="GAA4999537.1"/>
    <property type="molecule type" value="Genomic_DNA"/>
</dbReference>